<organism evidence="1 2">
    <name type="scientific">Salmonella paratyphi C (strain RKS4594)</name>
    <dbReference type="NCBI Taxonomy" id="476213"/>
    <lineage>
        <taxon>Bacteria</taxon>
        <taxon>Pseudomonadati</taxon>
        <taxon>Pseudomonadota</taxon>
        <taxon>Gammaproteobacteria</taxon>
        <taxon>Enterobacterales</taxon>
        <taxon>Enterobacteriaceae</taxon>
        <taxon>Salmonella</taxon>
    </lineage>
</organism>
<proteinExistence type="predicted"/>
<gene>
    <name evidence="1" type="ordered locus">SPC_1082</name>
</gene>
<sequence>MSPEELNKAPFPLLSFLSQSSGYLTHSPSLLFTPQKKEEK</sequence>
<name>C0PYI1_SALPC</name>
<accession>C0PYI1</accession>
<protein>
    <submittedName>
        <fullName evidence="1">Putative exported protein</fullName>
    </submittedName>
</protein>
<dbReference type="EMBL" id="CP000857">
    <property type="protein sequence ID" value="ACN45248.1"/>
    <property type="molecule type" value="Genomic_DNA"/>
</dbReference>
<dbReference type="Proteomes" id="UP000001599">
    <property type="component" value="Chromosome"/>
</dbReference>
<reference evidence="1 2" key="1">
    <citation type="journal article" date="2009" name="PLoS ONE">
        <title>Salmonella paratyphi C: genetic divergence from Salmonella choleraesuis and pathogenic convergence with Salmonella typhi.</title>
        <authorList>
            <person name="Liu W.-Q."/>
            <person name="Feng Y."/>
            <person name="Wang Y."/>
            <person name="Zou Q.-H."/>
            <person name="Chen F."/>
            <person name="Guo J.-T."/>
            <person name="Peng Y.-H."/>
            <person name="Jin Y."/>
            <person name="Li Y.-G."/>
            <person name="Hu S.-N."/>
            <person name="Johnston R.N."/>
            <person name="Liu G.-R."/>
            <person name="Liu S.-L."/>
        </authorList>
    </citation>
    <scope>NUCLEOTIDE SEQUENCE [LARGE SCALE GENOMIC DNA]</scope>
    <source>
        <strain evidence="1 2">RKS4594</strain>
    </source>
</reference>
<dbReference type="HOGENOM" id="CLU_3296304_0_0_6"/>
<evidence type="ECO:0000313" key="2">
    <source>
        <dbReference type="Proteomes" id="UP000001599"/>
    </source>
</evidence>
<dbReference type="AlphaFoldDB" id="C0PYI1"/>
<dbReference type="KEGG" id="sei:SPC_1082"/>
<evidence type="ECO:0000313" key="1">
    <source>
        <dbReference type="EMBL" id="ACN45248.1"/>
    </source>
</evidence>